<evidence type="ECO:0000313" key="2">
    <source>
        <dbReference type="Proteomes" id="UP001444071"/>
    </source>
</evidence>
<gene>
    <name evidence="1" type="ORF">XENORESO_003787</name>
</gene>
<sequence length="171" mass="19641">MWDAFVFSPPIGKQFIEPYFAAVTTETLLGSQPALDIYGLNLYPSFLFRTAEAPSFWTGSICGQQLSNLSKKISIRFRSKSIISMCFDLSCFIVEPHSMILPPLFFYNRFELIFCHTVFCLQAQRSRFWSSLTRAPASTCLLCFLHGLWQTLGRTLFELSYNTDAQNYVHD</sequence>
<dbReference type="Proteomes" id="UP001444071">
    <property type="component" value="Unassembled WGS sequence"/>
</dbReference>
<keyword evidence="2" id="KW-1185">Reference proteome</keyword>
<name>A0ABV0VMT7_9TELE</name>
<dbReference type="EMBL" id="JAHRIM010000168">
    <property type="protein sequence ID" value="MEQ2258053.1"/>
    <property type="molecule type" value="Genomic_DNA"/>
</dbReference>
<accession>A0ABV0VMT7</accession>
<comment type="caution">
    <text evidence="1">The sequence shown here is derived from an EMBL/GenBank/DDBJ whole genome shotgun (WGS) entry which is preliminary data.</text>
</comment>
<reference evidence="1 2" key="1">
    <citation type="submission" date="2021-06" db="EMBL/GenBank/DDBJ databases">
        <authorList>
            <person name="Palmer J.M."/>
        </authorList>
    </citation>
    <scope>NUCLEOTIDE SEQUENCE [LARGE SCALE GENOMIC DNA]</scope>
    <source>
        <strain evidence="1 2">XR_2019</strain>
        <tissue evidence="1">Muscle</tissue>
    </source>
</reference>
<evidence type="ECO:0000313" key="1">
    <source>
        <dbReference type="EMBL" id="MEQ2258053.1"/>
    </source>
</evidence>
<protein>
    <submittedName>
        <fullName evidence="1">Uncharacterized protein</fullName>
    </submittedName>
</protein>
<organism evidence="1 2">
    <name type="scientific">Xenotaenia resolanae</name>
    <dbReference type="NCBI Taxonomy" id="208358"/>
    <lineage>
        <taxon>Eukaryota</taxon>
        <taxon>Metazoa</taxon>
        <taxon>Chordata</taxon>
        <taxon>Craniata</taxon>
        <taxon>Vertebrata</taxon>
        <taxon>Euteleostomi</taxon>
        <taxon>Actinopterygii</taxon>
        <taxon>Neopterygii</taxon>
        <taxon>Teleostei</taxon>
        <taxon>Neoteleostei</taxon>
        <taxon>Acanthomorphata</taxon>
        <taxon>Ovalentaria</taxon>
        <taxon>Atherinomorphae</taxon>
        <taxon>Cyprinodontiformes</taxon>
        <taxon>Goodeidae</taxon>
        <taxon>Xenotaenia</taxon>
    </lineage>
</organism>
<proteinExistence type="predicted"/>